<comment type="caution">
    <text evidence="5">The sequence shown here is derived from an EMBL/GenBank/DDBJ whole genome shotgun (WGS) entry which is preliminary data.</text>
</comment>
<keyword evidence="6" id="KW-1185">Reference proteome</keyword>
<dbReference type="PROSITE" id="PS01124">
    <property type="entry name" value="HTH_ARAC_FAMILY_2"/>
    <property type="match status" value="1"/>
</dbReference>
<feature type="domain" description="HTH araC/xylS-type" evidence="4">
    <location>
        <begin position="180"/>
        <end position="279"/>
    </location>
</feature>
<dbReference type="Gene3D" id="1.10.10.60">
    <property type="entry name" value="Homeodomain-like"/>
    <property type="match status" value="2"/>
</dbReference>
<dbReference type="InterPro" id="IPR018060">
    <property type="entry name" value="HTH_AraC"/>
</dbReference>
<dbReference type="SMART" id="SM00342">
    <property type="entry name" value="HTH_ARAC"/>
    <property type="match status" value="1"/>
</dbReference>
<evidence type="ECO:0000259" key="4">
    <source>
        <dbReference type="PROSITE" id="PS01124"/>
    </source>
</evidence>
<dbReference type="CDD" id="cd06986">
    <property type="entry name" value="cupin_MmsR-like_N"/>
    <property type="match status" value="1"/>
</dbReference>
<proteinExistence type="predicted"/>
<evidence type="ECO:0000313" key="5">
    <source>
        <dbReference type="EMBL" id="MBP1999046.1"/>
    </source>
</evidence>
<gene>
    <name evidence="5" type="ORF">J2Z69_000065</name>
</gene>
<keyword evidence="1" id="KW-0805">Transcription regulation</keyword>
<dbReference type="SUPFAM" id="SSF51215">
    <property type="entry name" value="Regulatory protein AraC"/>
    <property type="match status" value="1"/>
</dbReference>
<dbReference type="Proteomes" id="UP001519288">
    <property type="component" value="Unassembled WGS sequence"/>
</dbReference>
<accession>A0ABS4JDM0</accession>
<evidence type="ECO:0000256" key="2">
    <source>
        <dbReference type="ARBA" id="ARBA00023125"/>
    </source>
</evidence>
<name>A0ABS4JDM0_9BACL</name>
<keyword evidence="2" id="KW-0238">DNA-binding</keyword>
<dbReference type="Pfam" id="PF02311">
    <property type="entry name" value="AraC_binding"/>
    <property type="match status" value="1"/>
</dbReference>
<keyword evidence="3" id="KW-0804">Transcription</keyword>
<dbReference type="InterPro" id="IPR003313">
    <property type="entry name" value="AraC-bd"/>
</dbReference>
<dbReference type="Pfam" id="PF12833">
    <property type="entry name" value="HTH_18"/>
    <property type="match status" value="1"/>
</dbReference>
<evidence type="ECO:0000256" key="1">
    <source>
        <dbReference type="ARBA" id="ARBA00023015"/>
    </source>
</evidence>
<dbReference type="InterPro" id="IPR037923">
    <property type="entry name" value="HTH-like"/>
</dbReference>
<dbReference type="InterPro" id="IPR009057">
    <property type="entry name" value="Homeodomain-like_sf"/>
</dbReference>
<organism evidence="5 6">
    <name type="scientific">Paenibacillus shirakamiensis</name>
    <dbReference type="NCBI Taxonomy" id="1265935"/>
    <lineage>
        <taxon>Bacteria</taxon>
        <taxon>Bacillati</taxon>
        <taxon>Bacillota</taxon>
        <taxon>Bacilli</taxon>
        <taxon>Bacillales</taxon>
        <taxon>Paenibacillaceae</taxon>
        <taxon>Paenibacillus</taxon>
    </lineage>
</organism>
<dbReference type="SUPFAM" id="SSF46689">
    <property type="entry name" value="Homeodomain-like"/>
    <property type="match status" value="2"/>
</dbReference>
<dbReference type="PANTHER" id="PTHR43280">
    <property type="entry name" value="ARAC-FAMILY TRANSCRIPTIONAL REGULATOR"/>
    <property type="match status" value="1"/>
</dbReference>
<protein>
    <submittedName>
        <fullName evidence="5">AraC-like DNA-binding protein</fullName>
    </submittedName>
</protein>
<dbReference type="EMBL" id="JAGGLD010000001">
    <property type="protein sequence ID" value="MBP1999046.1"/>
    <property type="molecule type" value="Genomic_DNA"/>
</dbReference>
<dbReference type="Gene3D" id="2.60.120.280">
    <property type="entry name" value="Regulatory protein AraC"/>
    <property type="match status" value="1"/>
</dbReference>
<reference evidence="5 6" key="1">
    <citation type="submission" date="2021-03" db="EMBL/GenBank/DDBJ databases">
        <title>Genomic Encyclopedia of Type Strains, Phase IV (KMG-IV): sequencing the most valuable type-strain genomes for metagenomic binning, comparative biology and taxonomic classification.</title>
        <authorList>
            <person name="Goeker M."/>
        </authorList>
    </citation>
    <scope>NUCLEOTIDE SEQUENCE [LARGE SCALE GENOMIC DNA]</scope>
    <source>
        <strain evidence="5 6">DSM 26806</strain>
    </source>
</reference>
<evidence type="ECO:0000313" key="6">
    <source>
        <dbReference type="Proteomes" id="UP001519288"/>
    </source>
</evidence>
<evidence type="ECO:0000256" key="3">
    <source>
        <dbReference type="ARBA" id="ARBA00023163"/>
    </source>
</evidence>
<dbReference type="RefSeq" id="WP_209858179.1">
    <property type="nucleotide sequence ID" value="NZ_JAGGLD010000001.1"/>
</dbReference>
<dbReference type="PANTHER" id="PTHR43280:SF2">
    <property type="entry name" value="HTH-TYPE TRANSCRIPTIONAL REGULATOR EXSA"/>
    <property type="match status" value="1"/>
</dbReference>
<sequence length="295" mass="33062">MQPETYVAAANPAPSIDSPVQVLFCGASQTRPNHLLGPKVVDYYLLHLIEEGQGTFTNEWTSYSLSAGDGFLIHPEQLISYGSHSENPWRYRWIAFTGIGASSIVAEAGFDLHHPVIHACNVEKFSQHFINVLAAFQQRQGHAHLLSLGHLYMLLAEAEDTLKETAIPLESESGLQYIVKQMIQTMTSQYAYPVSIEEMSKSMGYNRAYLSRIFKKQIGVSPVTYLLRLRMDKARLLLRERPDLSTQQIAASVGMPDALYFSRQFSRLHGRPPSSYRKMTAGDLNGSALIQDSEH</sequence>